<dbReference type="EMBL" id="CM056815">
    <property type="protein sequence ID" value="KAJ8630905.1"/>
    <property type="molecule type" value="Genomic_DNA"/>
</dbReference>
<keyword evidence="2" id="KW-1185">Reference proteome</keyword>
<reference evidence="1 2" key="1">
    <citation type="journal article" date="2022" name="Hortic Res">
        <title>A haplotype resolved chromosomal level avocado genome allows analysis of novel avocado genes.</title>
        <authorList>
            <person name="Nath O."/>
            <person name="Fletcher S.J."/>
            <person name="Hayward A."/>
            <person name="Shaw L.M."/>
            <person name="Masouleh A.K."/>
            <person name="Furtado A."/>
            <person name="Henry R.J."/>
            <person name="Mitter N."/>
        </authorList>
    </citation>
    <scope>NUCLEOTIDE SEQUENCE [LARGE SCALE GENOMIC DNA]</scope>
    <source>
        <strain evidence="2">cv. Hass</strain>
    </source>
</reference>
<proteinExistence type="predicted"/>
<sequence>MIPQAQYQLLGRALEACGNDLDSVIRTLNELCLGSADTKSNLGMGSYDQFLSQGGDPASKDAAFQNNLPSNGSEWVELLVLKKTIASLPGAETAESFQQKENVLKEQIELFIGVINILKTQNDERSRKLQEMKQLVAIRHEELTRLEANNYALNMHLRQAQQRDPNPRSFLPAVVTSSFGHVFRYISVTG</sequence>
<name>A0ACC2LCB9_PERAE</name>
<evidence type="ECO:0000313" key="1">
    <source>
        <dbReference type="EMBL" id="KAJ8630905.1"/>
    </source>
</evidence>
<protein>
    <submittedName>
        <fullName evidence="1">Uncharacterized protein</fullName>
    </submittedName>
</protein>
<gene>
    <name evidence="1" type="ORF">MRB53_024228</name>
</gene>
<organism evidence="1 2">
    <name type="scientific">Persea americana</name>
    <name type="common">Avocado</name>
    <dbReference type="NCBI Taxonomy" id="3435"/>
    <lineage>
        <taxon>Eukaryota</taxon>
        <taxon>Viridiplantae</taxon>
        <taxon>Streptophyta</taxon>
        <taxon>Embryophyta</taxon>
        <taxon>Tracheophyta</taxon>
        <taxon>Spermatophyta</taxon>
        <taxon>Magnoliopsida</taxon>
        <taxon>Magnoliidae</taxon>
        <taxon>Laurales</taxon>
        <taxon>Lauraceae</taxon>
        <taxon>Persea</taxon>
    </lineage>
</organism>
<comment type="caution">
    <text evidence="1">The sequence shown here is derived from an EMBL/GenBank/DDBJ whole genome shotgun (WGS) entry which is preliminary data.</text>
</comment>
<dbReference type="Proteomes" id="UP001234297">
    <property type="component" value="Chromosome 7"/>
</dbReference>
<accession>A0ACC2LCB9</accession>
<evidence type="ECO:0000313" key="2">
    <source>
        <dbReference type="Proteomes" id="UP001234297"/>
    </source>
</evidence>